<proteinExistence type="predicted"/>
<organism evidence="2 3">
    <name type="scientific">Allomyces macrogynus (strain ATCC 38327)</name>
    <name type="common">Allomyces javanicus var. macrogynus</name>
    <dbReference type="NCBI Taxonomy" id="578462"/>
    <lineage>
        <taxon>Eukaryota</taxon>
        <taxon>Fungi</taxon>
        <taxon>Fungi incertae sedis</taxon>
        <taxon>Blastocladiomycota</taxon>
        <taxon>Blastocladiomycetes</taxon>
        <taxon>Blastocladiales</taxon>
        <taxon>Blastocladiaceae</taxon>
        <taxon>Allomyces</taxon>
    </lineage>
</organism>
<evidence type="ECO:0000256" key="1">
    <source>
        <dbReference type="SAM" id="MobiDB-lite"/>
    </source>
</evidence>
<feature type="region of interest" description="Disordered" evidence="1">
    <location>
        <begin position="105"/>
        <end position="128"/>
    </location>
</feature>
<keyword evidence="3" id="KW-1185">Reference proteome</keyword>
<name>A0A0L0T3P1_ALLM3</name>
<reference evidence="2 3" key="1">
    <citation type="submission" date="2009-11" db="EMBL/GenBank/DDBJ databases">
        <title>Annotation of Allomyces macrogynus ATCC 38327.</title>
        <authorList>
            <consortium name="The Broad Institute Genome Sequencing Platform"/>
            <person name="Russ C."/>
            <person name="Cuomo C."/>
            <person name="Burger G."/>
            <person name="Gray M.W."/>
            <person name="Holland P.W.H."/>
            <person name="King N."/>
            <person name="Lang F.B.F."/>
            <person name="Roger A.J."/>
            <person name="Ruiz-Trillo I."/>
            <person name="Young S.K."/>
            <person name="Zeng Q."/>
            <person name="Gargeya S."/>
            <person name="Fitzgerald M."/>
            <person name="Haas B."/>
            <person name="Abouelleil A."/>
            <person name="Alvarado L."/>
            <person name="Arachchi H.M."/>
            <person name="Berlin A."/>
            <person name="Chapman S.B."/>
            <person name="Gearin G."/>
            <person name="Goldberg J."/>
            <person name="Griggs A."/>
            <person name="Gujja S."/>
            <person name="Hansen M."/>
            <person name="Heiman D."/>
            <person name="Howarth C."/>
            <person name="Larimer J."/>
            <person name="Lui A."/>
            <person name="MacDonald P.J.P."/>
            <person name="McCowen C."/>
            <person name="Montmayeur A."/>
            <person name="Murphy C."/>
            <person name="Neiman D."/>
            <person name="Pearson M."/>
            <person name="Priest M."/>
            <person name="Roberts A."/>
            <person name="Saif S."/>
            <person name="Shea T."/>
            <person name="Sisk P."/>
            <person name="Stolte C."/>
            <person name="Sykes S."/>
            <person name="Wortman J."/>
            <person name="Nusbaum C."/>
            <person name="Birren B."/>
        </authorList>
    </citation>
    <scope>NUCLEOTIDE SEQUENCE [LARGE SCALE GENOMIC DNA]</scope>
    <source>
        <strain evidence="2 3">ATCC 38327</strain>
    </source>
</reference>
<dbReference type="EMBL" id="GG745359">
    <property type="protein sequence ID" value="KNE69174.1"/>
    <property type="molecule type" value="Genomic_DNA"/>
</dbReference>
<dbReference type="Proteomes" id="UP000054350">
    <property type="component" value="Unassembled WGS sequence"/>
</dbReference>
<accession>A0A0L0T3P1</accession>
<dbReference type="AlphaFoldDB" id="A0A0L0T3P1"/>
<evidence type="ECO:0000313" key="3">
    <source>
        <dbReference type="Proteomes" id="UP000054350"/>
    </source>
</evidence>
<reference evidence="3" key="2">
    <citation type="submission" date="2009-11" db="EMBL/GenBank/DDBJ databases">
        <title>The Genome Sequence of Allomyces macrogynus strain ATCC 38327.</title>
        <authorList>
            <consortium name="The Broad Institute Genome Sequencing Platform"/>
            <person name="Russ C."/>
            <person name="Cuomo C."/>
            <person name="Shea T."/>
            <person name="Young S.K."/>
            <person name="Zeng Q."/>
            <person name="Koehrsen M."/>
            <person name="Haas B."/>
            <person name="Borodovsky M."/>
            <person name="Guigo R."/>
            <person name="Alvarado L."/>
            <person name="Berlin A."/>
            <person name="Borenstein D."/>
            <person name="Chen Z."/>
            <person name="Engels R."/>
            <person name="Freedman E."/>
            <person name="Gellesch M."/>
            <person name="Goldberg J."/>
            <person name="Griggs A."/>
            <person name="Gujja S."/>
            <person name="Heiman D."/>
            <person name="Hepburn T."/>
            <person name="Howarth C."/>
            <person name="Jen D."/>
            <person name="Larson L."/>
            <person name="Lewis B."/>
            <person name="Mehta T."/>
            <person name="Park D."/>
            <person name="Pearson M."/>
            <person name="Roberts A."/>
            <person name="Saif S."/>
            <person name="Shenoy N."/>
            <person name="Sisk P."/>
            <person name="Stolte C."/>
            <person name="Sykes S."/>
            <person name="Walk T."/>
            <person name="White J."/>
            <person name="Yandava C."/>
            <person name="Burger G."/>
            <person name="Gray M.W."/>
            <person name="Holland P.W.H."/>
            <person name="King N."/>
            <person name="Lang F.B.F."/>
            <person name="Roger A.J."/>
            <person name="Ruiz-Trillo I."/>
            <person name="Lander E."/>
            <person name="Nusbaum C."/>
        </authorList>
    </citation>
    <scope>NUCLEOTIDE SEQUENCE [LARGE SCALE GENOMIC DNA]</scope>
    <source>
        <strain evidence="3">ATCC 38327</strain>
    </source>
</reference>
<feature type="region of interest" description="Disordered" evidence="1">
    <location>
        <begin position="1"/>
        <end position="51"/>
    </location>
</feature>
<sequence length="144" mass="15776">MPKAAEFARQDARQHGRFAPAIVKEPQEGPRRTKAHHVHPSVATARRDASRDRRGYVSLHPFYLFCGRPRGRTRCGGAGRADAGRAVARACGRRAPCRRPRRCVSGASRADERFASPDTEVGGSSPECLPCLPRAPRSLRVPTP</sequence>
<gene>
    <name evidence="2" type="ORF">AMAG_19975</name>
</gene>
<dbReference type="VEuPathDB" id="FungiDB:AMAG_19975"/>
<evidence type="ECO:0000313" key="2">
    <source>
        <dbReference type="EMBL" id="KNE69174.1"/>
    </source>
</evidence>
<protein>
    <submittedName>
        <fullName evidence="2">Uncharacterized protein</fullName>
    </submittedName>
</protein>
<feature type="compositionally biased region" description="Basic and acidic residues" evidence="1">
    <location>
        <begin position="1"/>
        <end position="14"/>
    </location>
</feature>